<dbReference type="AlphaFoldDB" id="A0A3D8RHT0"/>
<organism evidence="1 2">
    <name type="scientific">Coleophoma cylindrospora</name>
    <dbReference type="NCBI Taxonomy" id="1849047"/>
    <lineage>
        <taxon>Eukaryota</taxon>
        <taxon>Fungi</taxon>
        <taxon>Dikarya</taxon>
        <taxon>Ascomycota</taxon>
        <taxon>Pezizomycotina</taxon>
        <taxon>Leotiomycetes</taxon>
        <taxon>Helotiales</taxon>
        <taxon>Dermateaceae</taxon>
        <taxon>Coleophoma</taxon>
    </lineage>
</organism>
<name>A0A3D8RHT0_9HELO</name>
<keyword evidence="2" id="KW-1185">Reference proteome</keyword>
<evidence type="ECO:0008006" key="3">
    <source>
        <dbReference type="Google" id="ProtNLM"/>
    </source>
</evidence>
<comment type="caution">
    <text evidence="1">The sequence shown here is derived from an EMBL/GenBank/DDBJ whole genome shotgun (WGS) entry which is preliminary data.</text>
</comment>
<gene>
    <name evidence="1" type="ORF">BP6252_07308</name>
</gene>
<evidence type="ECO:0000313" key="2">
    <source>
        <dbReference type="Proteomes" id="UP000256645"/>
    </source>
</evidence>
<sequence>MSPGGEQRSQQSQHNDFAIRPLALTSEILFNIVMCSAQGTVQGALAQGIIPGLAIGKSFGATASDLAWFPAAYALTTGL</sequence>
<dbReference type="Proteomes" id="UP000256645">
    <property type="component" value="Unassembled WGS sequence"/>
</dbReference>
<dbReference type="EMBL" id="PDLM01000007">
    <property type="protein sequence ID" value="RDW73401.1"/>
    <property type="molecule type" value="Genomic_DNA"/>
</dbReference>
<accession>A0A3D8RHT0</accession>
<evidence type="ECO:0000313" key="1">
    <source>
        <dbReference type="EMBL" id="RDW73401.1"/>
    </source>
</evidence>
<proteinExistence type="predicted"/>
<protein>
    <recommendedName>
        <fullName evidence="3">Major facilitator superfamily (MFS) profile domain-containing protein</fullName>
    </recommendedName>
</protein>
<reference evidence="1 2" key="1">
    <citation type="journal article" date="2018" name="IMA Fungus">
        <title>IMA Genome-F 9: Draft genome sequence of Annulohypoxylon stygium, Aspergillus mulundensis, Berkeleyomyces basicola (syn. Thielaviopsis basicola), Ceratocystis smalleyi, two Cercospora beticola strains, Coleophoma cylindrospora, Fusarium fracticaudum, Phialophora cf. hyalina, and Morchella septimelata.</title>
        <authorList>
            <person name="Wingfield B.D."/>
            <person name="Bills G.F."/>
            <person name="Dong Y."/>
            <person name="Huang W."/>
            <person name="Nel W.J."/>
            <person name="Swalarsk-Parry B.S."/>
            <person name="Vaghefi N."/>
            <person name="Wilken P.M."/>
            <person name="An Z."/>
            <person name="de Beer Z.W."/>
            <person name="De Vos L."/>
            <person name="Chen L."/>
            <person name="Duong T.A."/>
            <person name="Gao Y."/>
            <person name="Hammerbacher A."/>
            <person name="Kikkert J.R."/>
            <person name="Li Y."/>
            <person name="Li H."/>
            <person name="Li K."/>
            <person name="Li Q."/>
            <person name="Liu X."/>
            <person name="Ma X."/>
            <person name="Naidoo K."/>
            <person name="Pethybridge S.J."/>
            <person name="Sun J."/>
            <person name="Steenkamp E.T."/>
            <person name="van der Nest M.A."/>
            <person name="van Wyk S."/>
            <person name="Wingfield M.J."/>
            <person name="Xiong C."/>
            <person name="Yue Q."/>
            <person name="Zhang X."/>
        </authorList>
    </citation>
    <scope>NUCLEOTIDE SEQUENCE [LARGE SCALE GENOMIC DNA]</scope>
    <source>
        <strain evidence="1 2">BP6252</strain>
    </source>
</reference>